<name>A0A699IBW5_TANCI</name>
<reference evidence="1" key="1">
    <citation type="journal article" date="2019" name="Sci. Rep.">
        <title>Draft genome of Tanacetum cinerariifolium, the natural source of mosquito coil.</title>
        <authorList>
            <person name="Yamashiro T."/>
            <person name="Shiraishi A."/>
            <person name="Satake H."/>
            <person name="Nakayama K."/>
        </authorList>
    </citation>
    <scope>NUCLEOTIDE SEQUENCE</scope>
</reference>
<protein>
    <submittedName>
        <fullName evidence="1">DEAD-box ATP-dependent RNA helicase 53-like</fullName>
    </submittedName>
</protein>
<proteinExistence type="predicted"/>
<dbReference type="InterPro" id="IPR027417">
    <property type="entry name" value="P-loop_NTPase"/>
</dbReference>
<dbReference type="SUPFAM" id="SSF52540">
    <property type="entry name" value="P-loop containing nucleoside triphosphate hydrolases"/>
    <property type="match status" value="1"/>
</dbReference>
<dbReference type="Gene3D" id="3.40.50.300">
    <property type="entry name" value="P-loop containing nucleotide triphosphate hydrolases"/>
    <property type="match status" value="1"/>
</dbReference>
<gene>
    <name evidence="1" type="ORF">Tci_515526</name>
</gene>
<organism evidence="1">
    <name type="scientific">Tanacetum cinerariifolium</name>
    <name type="common">Dalmatian daisy</name>
    <name type="synonym">Chrysanthemum cinerariifolium</name>
    <dbReference type="NCBI Taxonomy" id="118510"/>
    <lineage>
        <taxon>Eukaryota</taxon>
        <taxon>Viridiplantae</taxon>
        <taxon>Streptophyta</taxon>
        <taxon>Embryophyta</taxon>
        <taxon>Tracheophyta</taxon>
        <taxon>Spermatophyta</taxon>
        <taxon>Magnoliopsida</taxon>
        <taxon>eudicotyledons</taxon>
        <taxon>Gunneridae</taxon>
        <taxon>Pentapetalae</taxon>
        <taxon>asterids</taxon>
        <taxon>campanulids</taxon>
        <taxon>Asterales</taxon>
        <taxon>Asteraceae</taxon>
        <taxon>Asteroideae</taxon>
        <taxon>Anthemideae</taxon>
        <taxon>Anthemidinae</taxon>
        <taxon>Tanacetum</taxon>
    </lineage>
</organism>
<dbReference type="AlphaFoldDB" id="A0A699IBW5"/>
<keyword evidence="1" id="KW-0067">ATP-binding</keyword>
<sequence length="83" mass="9902">MRRKENCAHFFRRESTYQRPSPTTHNFLSVYIMSSQTLEIFVHRFGRTGRAVKKGSATLMYSSQQWRDVKGYEREVVCKFSEM</sequence>
<keyword evidence="1" id="KW-0378">Hydrolase</keyword>
<keyword evidence="1" id="KW-0347">Helicase</keyword>
<comment type="caution">
    <text evidence="1">The sequence shown here is derived from an EMBL/GenBank/DDBJ whole genome shotgun (WGS) entry which is preliminary data.</text>
</comment>
<dbReference type="EMBL" id="BKCJ010278616">
    <property type="protein sequence ID" value="GEZ43553.1"/>
    <property type="molecule type" value="Genomic_DNA"/>
</dbReference>
<dbReference type="GO" id="GO:0004386">
    <property type="term" value="F:helicase activity"/>
    <property type="evidence" value="ECO:0007669"/>
    <property type="project" value="UniProtKB-KW"/>
</dbReference>
<evidence type="ECO:0000313" key="1">
    <source>
        <dbReference type="EMBL" id="GEZ43553.1"/>
    </source>
</evidence>
<accession>A0A699IBW5</accession>
<keyword evidence="1" id="KW-0547">Nucleotide-binding</keyword>